<evidence type="ECO:0000313" key="2">
    <source>
        <dbReference type="EMBL" id="KJA30089.1"/>
    </source>
</evidence>
<feature type="region of interest" description="Disordered" evidence="1">
    <location>
        <begin position="1"/>
        <end position="25"/>
    </location>
</feature>
<accession>A0A0D2PGX3</accession>
<proteinExistence type="predicted"/>
<evidence type="ECO:0000313" key="3">
    <source>
        <dbReference type="Proteomes" id="UP000054270"/>
    </source>
</evidence>
<sequence length="78" mass="8655">MNHFESRRPAANHRHATASSLRGLLHRKDKGRVVGGLRASLANAMGRERGTHVSLVAQIKGALGMTPRRTRAVERTRY</sequence>
<dbReference type="Proteomes" id="UP000054270">
    <property type="component" value="Unassembled WGS sequence"/>
</dbReference>
<gene>
    <name evidence="2" type="ORF">HYPSUDRAFT_196365</name>
</gene>
<reference evidence="3" key="1">
    <citation type="submission" date="2014-04" db="EMBL/GenBank/DDBJ databases">
        <title>Evolutionary Origins and Diversification of the Mycorrhizal Mutualists.</title>
        <authorList>
            <consortium name="DOE Joint Genome Institute"/>
            <consortium name="Mycorrhizal Genomics Consortium"/>
            <person name="Kohler A."/>
            <person name="Kuo A."/>
            <person name="Nagy L.G."/>
            <person name="Floudas D."/>
            <person name="Copeland A."/>
            <person name="Barry K.W."/>
            <person name="Cichocki N."/>
            <person name="Veneault-Fourrey C."/>
            <person name="LaButti K."/>
            <person name="Lindquist E.A."/>
            <person name="Lipzen A."/>
            <person name="Lundell T."/>
            <person name="Morin E."/>
            <person name="Murat C."/>
            <person name="Riley R."/>
            <person name="Ohm R."/>
            <person name="Sun H."/>
            <person name="Tunlid A."/>
            <person name="Henrissat B."/>
            <person name="Grigoriev I.V."/>
            <person name="Hibbett D.S."/>
            <person name="Martin F."/>
        </authorList>
    </citation>
    <scope>NUCLEOTIDE SEQUENCE [LARGE SCALE GENOMIC DNA]</scope>
    <source>
        <strain evidence="3">FD-334 SS-4</strain>
    </source>
</reference>
<dbReference type="OrthoDB" id="3353448at2759"/>
<protein>
    <submittedName>
        <fullName evidence="2">Uncharacterized protein</fullName>
    </submittedName>
</protein>
<name>A0A0D2PGX3_HYPSF</name>
<organism evidence="2 3">
    <name type="scientific">Hypholoma sublateritium (strain FD-334 SS-4)</name>
    <dbReference type="NCBI Taxonomy" id="945553"/>
    <lineage>
        <taxon>Eukaryota</taxon>
        <taxon>Fungi</taxon>
        <taxon>Dikarya</taxon>
        <taxon>Basidiomycota</taxon>
        <taxon>Agaricomycotina</taxon>
        <taxon>Agaricomycetes</taxon>
        <taxon>Agaricomycetidae</taxon>
        <taxon>Agaricales</taxon>
        <taxon>Agaricineae</taxon>
        <taxon>Strophariaceae</taxon>
        <taxon>Hypholoma</taxon>
    </lineage>
</organism>
<dbReference type="EMBL" id="KN817518">
    <property type="protein sequence ID" value="KJA30089.1"/>
    <property type="molecule type" value="Genomic_DNA"/>
</dbReference>
<evidence type="ECO:0000256" key="1">
    <source>
        <dbReference type="SAM" id="MobiDB-lite"/>
    </source>
</evidence>
<dbReference type="AlphaFoldDB" id="A0A0D2PGX3"/>
<keyword evidence="3" id="KW-1185">Reference proteome</keyword>